<dbReference type="KEGG" id="kne:92183831"/>
<dbReference type="Proteomes" id="UP001388673">
    <property type="component" value="Unassembled WGS sequence"/>
</dbReference>
<dbReference type="GeneID" id="92183831"/>
<proteinExistence type="predicted"/>
<organism evidence="1 2">
    <name type="scientific">Kwoniella newhampshirensis</name>
    <dbReference type="NCBI Taxonomy" id="1651941"/>
    <lineage>
        <taxon>Eukaryota</taxon>
        <taxon>Fungi</taxon>
        <taxon>Dikarya</taxon>
        <taxon>Basidiomycota</taxon>
        <taxon>Agaricomycotina</taxon>
        <taxon>Tremellomycetes</taxon>
        <taxon>Tremellales</taxon>
        <taxon>Cryptococcaceae</taxon>
        <taxon>Kwoniella</taxon>
    </lineage>
</organism>
<evidence type="ECO:0000313" key="1">
    <source>
        <dbReference type="EMBL" id="KAK8844723.1"/>
    </source>
</evidence>
<reference evidence="1 2" key="1">
    <citation type="journal article" date="2024" name="bioRxiv">
        <title>Comparative genomics of Cryptococcus and Kwoniella reveals pathogenesis evolution and contrasting karyotype dynamics via intercentromeric recombination or chromosome fusion.</title>
        <authorList>
            <person name="Coelho M.A."/>
            <person name="David-Palma M."/>
            <person name="Shea T."/>
            <person name="Bowers K."/>
            <person name="McGinley-Smith S."/>
            <person name="Mohammad A.W."/>
            <person name="Gnirke A."/>
            <person name="Yurkov A.M."/>
            <person name="Nowrousian M."/>
            <person name="Sun S."/>
            <person name="Cuomo C.A."/>
            <person name="Heitman J."/>
        </authorList>
    </citation>
    <scope>NUCLEOTIDE SEQUENCE [LARGE SCALE GENOMIC DNA]</scope>
    <source>
        <strain evidence="1 2">CBS 13917</strain>
    </source>
</reference>
<gene>
    <name evidence="1" type="ORF">IAR55_006573</name>
</gene>
<protein>
    <submittedName>
        <fullName evidence="1">Uncharacterized protein</fullName>
    </submittedName>
</protein>
<dbReference type="AlphaFoldDB" id="A0AAW0YJ10"/>
<comment type="caution">
    <text evidence="1">The sequence shown here is derived from an EMBL/GenBank/DDBJ whole genome shotgun (WGS) entry which is preliminary data.</text>
</comment>
<sequence>MRPAVPMFSSRDGVRSYLNKDCDRHGEAVVIEGGLDLLKPVQHCLLQMAANPLSHPPEFPSCFEFMGRVEIPTFSPTETVHQAQSSVKIATVVESISRDVSAPSAADIDVVMTSKRERGGLSRDRFGQDDDSKSITRDVKARKGEVFHQGPSRRRVVYDEKEGASRAGYKCYVRCLEYSSAQDLARRLQAHKAVFPADAHWATALIETCDRFSDSDVKRKVYMMYAGATATSVMERAQADMKAQDFKLLNRLLDCIQAMEDHLKDLLRQEETDPTDLPGYGLPTTMSVHEWCLSSENIDAVDFRTRQDLQDVERALIAATMPSANFARGGFTASMSPHPVAPNAPLPLVHVRRDPLPDSTVVKARIALRDSRRLINALSVEDRGYLKITDAAFDEMAAYACRGALFHGSLLSAIVAKDITHEAFRATEAGYGFYGERTGRGPRTIVTTQLQSLGVVVDPNHPADPSRTSPPVDSAALFGPFIDLWSLCLRHRCLWIVIFILLRHLLIVRPVIIRVYSAKVTLLFVEGACTKIWKSGMSDDEERLKRRFIDCEAVELDQLQSLASKTYWSRNWSSTDTALMRRRESRRAIRALTTVESGRGSLRT</sequence>
<evidence type="ECO:0000313" key="2">
    <source>
        <dbReference type="Proteomes" id="UP001388673"/>
    </source>
</evidence>
<name>A0AAW0YJ10_9TREE</name>
<keyword evidence="2" id="KW-1185">Reference proteome</keyword>
<dbReference type="EMBL" id="JBCAWK010000013">
    <property type="protein sequence ID" value="KAK8844723.1"/>
    <property type="molecule type" value="Genomic_DNA"/>
</dbReference>
<accession>A0AAW0YJ10</accession>
<dbReference type="RefSeq" id="XP_066799947.1">
    <property type="nucleotide sequence ID" value="XM_066949653.1"/>
</dbReference>